<name>K0R8U3_THAOC</name>
<dbReference type="EMBL" id="AGNL01044287">
    <property type="protein sequence ID" value="EJK49988.1"/>
    <property type="molecule type" value="Genomic_DNA"/>
</dbReference>
<keyword evidence="2" id="KW-0812">Transmembrane</keyword>
<organism evidence="3 4">
    <name type="scientific">Thalassiosira oceanica</name>
    <name type="common">Marine diatom</name>
    <dbReference type="NCBI Taxonomy" id="159749"/>
    <lineage>
        <taxon>Eukaryota</taxon>
        <taxon>Sar</taxon>
        <taxon>Stramenopiles</taxon>
        <taxon>Ochrophyta</taxon>
        <taxon>Bacillariophyta</taxon>
        <taxon>Coscinodiscophyceae</taxon>
        <taxon>Thalassiosirophycidae</taxon>
        <taxon>Thalassiosirales</taxon>
        <taxon>Thalassiosiraceae</taxon>
        <taxon>Thalassiosira</taxon>
    </lineage>
</organism>
<protein>
    <recommendedName>
        <fullName evidence="5">Sulfotransferase domain-containing protein</fullName>
    </recommendedName>
</protein>
<dbReference type="AlphaFoldDB" id="K0R8U3"/>
<accession>K0R8U3</accession>
<keyword evidence="2" id="KW-1133">Transmembrane helix</keyword>
<reference evidence="3 4" key="1">
    <citation type="journal article" date="2012" name="Genome Biol.">
        <title>Genome and low-iron response of an oceanic diatom adapted to chronic iron limitation.</title>
        <authorList>
            <person name="Lommer M."/>
            <person name="Specht M."/>
            <person name="Roy A.S."/>
            <person name="Kraemer L."/>
            <person name="Andreson R."/>
            <person name="Gutowska M.A."/>
            <person name="Wolf J."/>
            <person name="Bergner S.V."/>
            <person name="Schilhabel M.B."/>
            <person name="Klostermeier U.C."/>
            <person name="Beiko R.G."/>
            <person name="Rosenstiel P."/>
            <person name="Hippler M."/>
            <person name="Laroche J."/>
        </authorList>
    </citation>
    <scope>NUCLEOTIDE SEQUENCE [LARGE SCALE GENOMIC DNA]</scope>
    <source>
        <strain evidence="3 4">CCMP1005</strain>
    </source>
</reference>
<feature type="compositionally biased region" description="Polar residues" evidence="1">
    <location>
        <begin position="509"/>
        <end position="527"/>
    </location>
</feature>
<comment type="caution">
    <text evidence="3">The sequence shown here is derived from an EMBL/GenBank/DDBJ whole genome shotgun (WGS) entry which is preliminary data.</text>
</comment>
<feature type="compositionally biased region" description="Polar residues" evidence="1">
    <location>
        <begin position="222"/>
        <end position="247"/>
    </location>
</feature>
<evidence type="ECO:0000313" key="3">
    <source>
        <dbReference type="EMBL" id="EJK49988.1"/>
    </source>
</evidence>
<evidence type="ECO:0000256" key="1">
    <source>
        <dbReference type="SAM" id="MobiDB-lite"/>
    </source>
</evidence>
<keyword evidence="2" id="KW-0472">Membrane</keyword>
<gene>
    <name evidence="3" type="ORF">THAOC_31087</name>
</gene>
<feature type="region of interest" description="Disordered" evidence="1">
    <location>
        <begin position="222"/>
        <end position="277"/>
    </location>
</feature>
<sequence>MGGAHSRLTKHCTACTESFRTAAELLRGCIGEIGAMGAVIEPPGEAMEELNFPIIYDELAYLALHRLAAGARQAGMIAWLCGGLHGTSCPPRLLADREKGLRCVGGASLSPSRIWQPSKMQKVTGRQRAFVLAAIVGLLVVLSLTVKPTLTTHDAPDERQNTTDMFQSRRSLLPILSCRHPPRVPPATLTRSTYAASFPGSGDKIITQYLVEGMTGMFVGESNLSPSMGKASQTNNEQVTSPQSSQREPLATKPVMNEQAPVKSQQEAGQLSMKEQSDQALQSILGLSIKGNTRRVLQAQDPSKSALDTELRQQEASQAWLQENTELSGSTRPQGEVILVRSQFPHTSGKLASWDKDIPRAVVILRNPLHALPCYFDRLHEMKNGWLTGTLHDPRYAKETLDAWETWRSHQFKSQIMLYRRFVSFWMEKYEGHDVDRIFFPYEDFLDEYKGQIEANRLSNFLKEGVRQSGLHPVKIQEVLNSFVKDQEVGCVYKATVGVAMKQFEKRQASPQGRRTLQGASPPNASANAGWKKSAAGNGVHAIQSMCEWRPEHRPLTPEILMALSQMLLELMNRWNRHQRVLMILSAYHREVNRVYLDSIGQLEEALRERDKFDSNEPADNAEDNGASEATNESETSEARVKTFHIIQASPPHASSTTVINWLMGLFHPNQDIAFLSNWPEQPVKQSGEDVEIGATLVTKTSNLNILELYKAVRPNFDEVFFVISNRGGDSRTRVDVALCGYKNVLCLEYDELQFANNSELPELVGKLTAKLAKRFEFFFGSEPEWSAQGHQAAAVKRLEDMMTLIVEMQHRGDDKVNLKYGVRGRIKGGSVRRRLMELNDETGDELSSRF</sequence>
<feature type="region of interest" description="Disordered" evidence="1">
    <location>
        <begin position="506"/>
        <end position="533"/>
    </location>
</feature>
<keyword evidence="4" id="KW-1185">Reference proteome</keyword>
<evidence type="ECO:0008006" key="5">
    <source>
        <dbReference type="Google" id="ProtNLM"/>
    </source>
</evidence>
<feature type="transmembrane region" description="Helical" evidence="2">
    <location>
        <begin position="129"/>
        <end position="146"/>
    </location>
</feature>
<feature type="region of interest" description="Disordered" evidence="1">
    <location>
        <begin position="608"/>
        <end position="635"/>
    </location>
</feature>
<proteinExistence type="predicted"/>
<evidence type="ECO:0000256" key="2">
    <source>
        <dbReference type="SAM" id="Phobius"/>
    </source>
</evidence>
<dbReference type="Proteomes" id="UP000266841">
    <property type="component" value="Unassembled WGS sequence"/>
</dbReference>
<evidence type="ECO:0000313" key="4">
    <source>
        <dbReference type="Proteomes" id="UP000266841"/>
    </source>
</evidence>